<reference evidence="2 3" key="1">
    <citation type="submission" date="2019-02" db="EMBL/GenBank/DDBJ databases">
        <title>High diversity of culturable Acinetobacter species in natural soil and water ecosystems.</title>
        <authorList>
            <person name="Radolfova-Krizova L."/>
            <person name="Nemec A."/>
        </authorList>
    </citation>
    <scope>NUCLEOTIDE SEQUENCE [LARGE SCALE GENOMIC DNA]</scope>
    <source>
        <strain evidence="2 3">ANC 4281</strain>
    </source>
</reference>
<dbReference type="EMBL" id="SJOA01000002">
    <property type="protein sequence ID" value="TCB61336.1"/>
    <property type="molecule type" value="Genomic_DNA"/>
</dbReference>
<dbReference type="Proteomes" id="UP000291380">
    <property type="component" value="Unassembled WGS sequence"/>
</dbReference>
<feature type="chain" id="PRO_5020539702" evidence="1">
    <location>
        <begin position="21"/>
        <end position="367"/>
    </location>
</feature>
<comment type="caution">
    <text evidence="2">The sequence shown here is derived from an EMBL/GenBank/DDBJ whole genome shotgun (WGS) entry which is preliminary data.</text>
</comment>
<keyword evidence="1" id="KW-0732">Signal</keyword>
<name>A0A4R0EPW1_9GAMM</name>
<dbReference type="RefSeq" id="WP_067722342.1">
    <property type="nucleotide sequence ID" value="NZ_JABERI010000001.1"/>
</dbReference>
<dbReference type="AlphaFoldDB" id="A0A4R0EPW1"/>
<evidence type="ECO:0000256" key="1">
    <source>
        <dbReference type="SAM" id="SignalP"/>
    </source>
</evidence>
<sequence>MKFNFLPLCLGLIYGSSIYAAPEDLFLQADNFTEKTSSPFKLTLGLDAVDETIDFFDIRQNEGVTDNSTGDYLGAHLAAEYKFHPQWLLEGSYWYREIDYSQDTNTIHSTLLGIRYFPDFQLDKNNTLLFRASVWKNAADELNKSTPTAVNQKTFEQVTVNQPQDLNFQLDTVFSRKIDHMNQINIFTSFGFSKVEVKNLNIQAQSNGCLMNINIHSNNQFTGNLVQPCSIGNIPITQLNVSGDANEYGIDIQKDLNYESYYASFGGSWNLRFQNFESQLAYQYQYLWRNDIDDRVSNFGNQAIRDNHSLGGKFSYDFTPKITAFIKGELYHHNFVGHIPFLYNAVTASRLDKRYGLASLGVQFKGF</sequence>
<feature type="signal peptide" evidence="1">
    <location>
        <begin position="1"/>
        <end position="20"/>
    </location>
</feature>
<dbReference type="OrthoDB" id="6697115at2"/>
<protein>
    <submittedName>
        <fullName evidence="2">Uncharacterized protein</fullName>
    </submittedName>
</protein>
<accession>A0A4R0EPW1</accession>
<evidence type="ECO:0000313" key="3">
    <source>
        <dbReference type="Proteomes" id="UP000291380"/>
    </source>
</evidence>
<evidence type="ECO:0000313" key="2">
    <source>
        <dbReference type="EMBL" id="TCB61336.1"/>
    </source>
</evidence>
<organism evidence="2 3">
    <name type="scientific">Acinetobacter terrae</name>
    <dbReference type="NCBI Taxonomy" id="2731247"/>
    <lineage>
        <taxon>Bacteria</taxon>
        <taxon>Pseudomonadati</taxon>
        <taxon>Pseudomonadota</taxon>
        <taxon>Gammaproteobacteria</taxon>
        <taxon>Moraxellales</taxon>
        <taxon>Moraxellaceae</taxon>
        <taxon>Acinetobacter</taxon>
        <taxon>Acinetobacter Taxon 24</taxon>
    </lineage>
</organism>
<proteinExistence type="predicted"/>
<gene>
    <name evidence="2" type="ORF">E0H85_02660</name>
</gene>